<dbReference type="AlphaFoldDB" id="A0A816G5H2"/>
<feature type="repeat" description="NHL" evidence="2">
    <location>
        <begin position="433"/>
        <end position="476"/>
    </location>
</feature>
<keyword evidence="1" id="KW-0677">Repeat</keyword>
<dbReference type="Pfam" id="PF01436">
    <property type="entry name" value="NHL"/>
    <property type="match status" value="3"/>
</dbReference>
<feature type="repeat" description="NHL" evidence="2">
    <location>
        <begin position="101"/>
        <end position="144"/>
    </location>
</feature>
<dbReference type="PROSITE" id="PS51125">
    <property type="entry name" value="NHL"/>
    <property type="match status" value="4"/>
</dbReference>
<dbReference type="InterPro" id="IPR050952">
    <property type="entry name" value="TRIM-NHL_E3_ligases"/>
</dbReference>
<dbReference type="EMBL" id="CAJNOM010006310">
    <property type="protein sequence ID" value="CAF1669452.1"/>
    <property type="molecule type" value="Genomic_DNA"/>
</dbReference>
<evidence type="ECO:0000313" key="4">
    <source>
        <dbReference type="EMBL" id="CAF1669452.1"/>
    </source>
</evidence>
<name>A0A816G5H2_9BILA</name>
<dbReference type="SUPFAM" id="SSF63829">
    <property type="entry name" value="Calcium-dependent phosphotriesterase"/>
    <property type="match status" value="1"/>
</dbReference>
<dbReference type="InterPro" id="IPR011042">
    <property type="entry name" value="6-blade_b-propeller_TolB-like"/>
</dbReference>
<gene>
    <name evidence="3" type="ORF">BJG266_LOCUS47840</name>
    <name evidence="4" type="ORF">QVE165_LOCUS64890</name>
</gene>
<feature type="non-terminal residue" evidence="4">
    <location>
        <position position="1"/>
    </location>
</feature>
<organism evidence="4 5">
    <name type="scientific">Adineta steineri</name>
    <dbReference type="NCBI Taxonomy" id="433720"/>
    <lineage>
        <taxon>Eukaryota</taxon>
        <taxon>Metazoa</taxon>
        <taxon>Spiralia</taxon>
        <taxon>Gnathifera</taxon>
        <taxon>Rotifera</taxon>
        <taxon>Eurotatoria</taxon>
        <taxon>Bdelloidea</taxon>
        <taxon>Adinetida</taxon>
        <taxon>Adinetidae</taxon>
        <taxon>Adineta</taxon>
    </lineage>
</organism>
<keyword evidence="5" id="KW-1185">Reference proteome</keyword>
<dbReference type="PANTHER" id="PTHR24104:SF25">
    <property type="entry name" value="PROTEIN LIN-41"/>
    <property type="match status" value="1"/>
</dbReference>
<comment type="caution">
    <text evidence="4">The sequence shown here is derived from an EMBL/GenBank/DDBJ whole genome shotgun (WGS) entry which is preliminary data.</text>
</comment>
<dbReference type="CDD" id="cd05819">
    <property type="entry name" value="NHL"/>
    <property type="match status" value="2"/>
</dbReference>
<evidence type="ECO:0000313" key="3">
    <source>
        <dbReference type="EMBL" id="CAF1572006.1"/>
    </source>
</evidence>
<protein>
    <recommendedName>
        <fullName evidence="6">NHL repeat containing protein</fullName>
    </recommendedName>
</protein>
<feature type="non-terminal residue" evidence="4">
    <location>
        <position position="676"/>
    </location>
</feature>
<evidence type="ECO:0008006" key="6">
    <source>
        <dbReference type="Google" id="ProtNLM"/>
    </source>
</evidence>
<feature type="repeat" description="NHL" evidence="2">
    <location>
        <begin position="349"/>
        <end position="379"/>
    </location>
</feature>
<dbReference type="PANTHER" id="PTHR24104">
    <property type="entry name" value="E3 UBIQUITIN-PROTEIN LIGASE NHLRC1-RELATED"/>
    <property type="match status" value="1"/>
</dbReference>
<dbReference type="Proteomes" id="UP000663877">
    <property type="component" value="Unassembled WGS sequence"/>
</dbReference>
<evidence type="ECO:0000256" key="2">
    <source>
        <dbReference type="PROSITE-ProRule" id="PRU00504"/>
    </source>
</evidence>
<evidence type="ECO:0000313" key="5">
    <source>
        <dbReference type="Proteomes" id="UP000663832"/>
    </source>
</evidence>
<evidence type="ECO:0000256" key="1">
    <source>
        <dbReference type="ARBA" id="ARBA00022737"/>
    </source>
</evidence>
<dbReference type="GO" id="GO:0008270">
    <property type="term" value="F:zinc ion binding"/>
    <property type="evidence" value="ECO:0007669"/>
    <property type="project" value="UniProtKB-KW"/>
</dbReference>
<dbReference type="SUPFAM" id="SSF101898">
    <property type="entry name" value="NHL repeat"/>
    <property type="match status" value="2"/>
</dbReference>
<proteinExistence type="predicted"/>
<dbReference type="Gene3D" id="2.120.10.30">
    <property type="entry name" value="TolB, C-terminal domain"/>
    <property type="match status" value="3"/>
</dbReference>
<feature type="repeat" description="NHL" evidence="2">
    <location>
        <begin position="12"/>
        <end position="51"/>
    </location>
</feature>
<accession>A0A816G5H2</accession>
<dbReference type="InterPro" id="IPR001258">
    <property type="entry name" value="NHL_repeat"/>
</dbReference>
<dbReference type="Proteomes" id="UP000663832">
    <property type="component" value="Unassembled WGS sequence"/>
</dbReference>
<sequence>NLNIWNTVAGTGIVGATPSTLNAPCGIFVDNNLNLYVADNSNSRIQKFASGQINGTKVPTGTIILSYPTGIVLDFDGYLFIVDQVNYRVIGSGPYGYRCIAACSGTAGSSSSQLYYPYSLSFDSYGNIFVSDLGNHRIQKFLLMTNECNGTTTMSSVTSMNNSQSVPLLTSTYETSSSTVSSATGLSYNLPKFSAYATWSSNGVTLFNSTTIGIYPFGLFVDTNNTLYVCEYSLNAIQVWLDGGTIPIRTISGGLSYPYTMFVTLNGDVYIDNGGANNQVDRWTLNSTVGVSVMIVKGTCCGLFIDIYNTIYCSQCTVHQVVTKSLNSNSNMWVVAAGTDCSGSTSSTLNTPRGIFVDTNLNLYVADYGNNRIQLFKSNQLNGITAAGTGTSSTIDLSGPSGVVLDANGYLFITDTLNQRIVGSGPNGFRCLVGCLRVQGSASNQLYYPMTLSFDSHGNIFITDASNHRIQKFLKTSNIYSTTINQPNLCPSTTWYTNGITFANSSTAGTSVFGVFVSINNTVYVANQQTNTIIVWYEGSINPDKIISGSLSTPYTLFATPLGDIYIDNGVNNHRIDKFLFNSNISTPAMSVPNLCAGIFVDISNTLYCSAYTSHQIVKKWLNDSVLTSTIVAGNGTAGSTAITLNTPIGIFVDAQVNLYVADCLNNRIQMFPLGQ</sequence>
<dbReference type="EMBL" id="CAJNOI010005896">
    <property type="protein sequence ID" value="CAF1572006.1"/>
    <property type="molecule type" value="Genomic_DNA"/>
</dbReference>
<reference evidence="4" key="1">
    <citation type="submission" date="2021-02" db="EMBL/GenBank/DDBJ databases">
        <authorList>
            <person name="Nowell W R."/>
        </authorList>
    </citation>
    <scope>NUCLEOTIDE SEQUENCE</scope>
</reference>
<dbReference type="Gene3D" id="2.40.10.500">
    <property type="match status" value="1"/>
</dbReference>